<dbReference type="CDD" id="cd04301">
    <property type="entry name" value="NAT_SF"/>
    <property type="match status" value="1"/>
</dbReference>
<sequence length="149" mass="17114">MINIRQAGLEDLTSVVSIFEQYRHFYQCENNIVLATDFIKARMEQQESIIFIAETDEQEKTVVGFVQLYPLFTSTRMKKVWLLNDLFVEETYRKQGIAEQLILNAKALANDTGALGLRLSTAASNQPAQALYEKIGFIKSQNFYYELSL</sequence>
<name>A0A1M4XEP5_9GAMM</name>
<evidence type="ECO:0000259" key="1">
    <source>
        <dbReference type="PROSITE" id="PS51186"/>
    </source>
</evidence>
<organism evidence="2 3">
    <name type="scientific">Marinomonas polaris DSM 16579</name>
    <dbReference type="NCBI Taxonomy" id="1122206"/>
    <lineage>
        <taxon>Bacteria</taxon>
        <taxon>Pseudomonadati</taxon>
        <taxon>Pseudomonadota</taxon>
        <taxon>Gammaproteobacteria</taxon>
        <taxon>Oceanospirillales</taxon>
        <taxon>Oceanospirillaceae</taxon>
        <taxon>Marinomonas</taxon>
    </lineage>
</organism>
<dbReference type="Pfam" id="PF00583">
    <property type="entry name" value="Acetyltransf_1"/>
    <property type="match status" value="1"/>
</dbReference>
<keyword evidence="2" id="KW-0689">Ribosomal protein</keyword>
<dbReference type="GO" id="GO:0016747">
    <property type="term" value="F:acyltransferase activity, transferring groups other than amino-acyl groups"/>
    <property type="evidence" value="ECO:0007669"/>
    <property type="project" value="InterPro"/>
</dbReference>
<dbReference type="Proteomes" id="UP000184517">
    <property type="component" value="Unassembled WGS sequence"/>
</dbReference>
<dbReference type="EMBL" id="FQVF01000004">
    <property type="protein sequence ID" value="SHE91901.1"/>
    <property type="molecule type" value="Genomic_DNA"/>
</dbReference>
<evidence type="ECO:0000313" key="3">
    <source>
        <dbReference type="Proteomes" id="UP000184517"/>
    </source>
</evidence>
<gene>
    <name evidence="2" type="ORF">SAMN02745753_01052</name>
</gene>
<accession>A0A1M4XEP5</accession>
<dbReference type="PANTHER" id="PTHR43072">
    <property type="entry name" value="N-ACETYLTRANSFERASE"/>
    <property type="match status" value="1"/>
</dbReference>
<dbReference type="InterPro" id="IPR000182">
    <property type="entry name" value="GNAT_dom"/>
</dbReference>
<dbReference type="GO" id="GO:0005840">
    <property type="term" value="C:ribosome"/>
    <property type="evidence" value="ECO:0007669"/>
    <property type="project" value="UniProtKB-KW"/>
</dbReference>
<dbReference type="RefSeq" id="WP_217653724.1">
    <property type="nucleotide sequence ID" value="NZ_FQVF01000004.1"/>
</dbReference>
<dbReference type="PANTHER" id="PTHR43072:SF60">
    <property type="entry name" value="L-2,4-DIAMINOBUTYRIC ACID ACETYLTRANSFERASE"/>
    <property type="match status" value="1"/>
</dbReference>
<dbReference type="InterPro" id="IPR016181">
    <property type="entry name" value="Acyl_CoA_acyltransferase"/>
</dbReference>
<keyword evidence="2" id="KW-0687">Ribonucleoprotein</keyword>
<dbReference type="SUPFAM" id="SSF55729">
    <property type="entry name" value="Acyl-CoA N-acyltransferases (Nat)"/>
    <property type="match status" value="1"/>
</dbReference>
<protein>
    <submittedName>
        <fullName evidence="2">Ribosomal protein S18 acetylase RimI</fullName>
    </submittedName>
</protein>
<dbReference type="AlphaFoldDB" id="A0A1M4XEP5"/>
<reference evidence="3" key="1">
    <citation type="submission" date="2016-11" db="EMBL/GenBank/DDBJ databases">
        <authorList>
            <person name="Varghese N."/>
            <person name="Submissions S."/>
        </authorList>
    </citation>
    <scope>NUCLEOTIDE SEQUENCE [LARGE SCALE GENOMIC DNA]</scope>
    <source>
        <strain evidence="3">DSM 16579</strain>
    </source>
</reference>
<evidence type="ECO:0000313" key="2">
    <source>
        <dbReference type="EMBL" id="SHE91901.1"/>
    </source>
</evidence>
<proteinExistence type="predicted"/>
<dbReference type="PROSITE" id="PS51186">
    <property type="entry name" value="GNAT"/>
    <property type="match status" value="1"/>
</dbReference>
<feature type="domain" description="N-acetyltransferase" evidence="1">
    <location>
        <begin position="2"/>
        <end position="149"/>
    </location>
</feature>
<dbReference type="Gene3D" id="3.40.630.30">
    <property type="match status" value="1"/>
</dbReference>
<keyword evidence="3" id="KW-1185">Reference proteome</keyword>
<dbReference type="STRING" id="1122206.SAMN02745753_01052"/>